<evidence type="ECO:0000313" key="13">
    <source>
        <dbReference type="EMBL" id="GAA5057503.1"/>
    </source>
</evidence>
<keyword evidence="10 11" id="KW-0472">Membrane</keyword>
<organism evidence="13 14">
    <name type="scientific">Nocardia callitridis</name>
    <dbReference type="NCBI Taxonomy" id="648753"/>
    <lineage>
        <taxon>Bacteria</taxon>
        <taxon>Bacillati</taxon>
        <taxon>Actinomycetota</taxon>
        <taxon>Actinomycetes</taxon>
        <taxon>Mycobacteriales</taxon>
        <taxon>Nocardiaceae</taxon>
        <taxon>Nocardia</taxon>
    </lineage>
</organism>
<keyword evidence="3 11" id="KW-0633">Potassium transport</keyword>
<comment type="subunit">
    <text evidence="11">The system is composed of three essential subunits: KdpA, KdpB and KdpC.</text>
</comment>
<evidence type="ECO:0000256" key="6">
    <source>
        <dbReference type="ARBA" id="ARBA00022840"/>
    </source>
</evidence>
<reference evidence="14" key="1">
    <citation type="journal article" date="2019" name="Int. J. Syst. Evol. Microbiol.">
        <title>The Global Catalogue of Microorganisms (GCM) 10K type strain sequencing project: providing services to taxonomists for standard genome sequencing and annotation.</title>
        <authorList>
            <consortium name="The Broad Institute Genomics Platform"/>
            <consortium name="The Broad Institute Genome Sequencing Center for Infectious Disease"/>
            <person name="Wu L."/>
            <person name="Ma J."/>
        </authorList>
    </citation>
    <scope>NUCLEOTIDE SEQUENCE [LARGE SCALE GENOMIC DNA]</scope>
    <source>
        <strain evidence="14">JCM 18298</strain>
    </source>
</reference>
<accession>A0ABP9KIQ3</accession>
<keyword evidence="5 11" id="KW-0547">Nucleotide-binding</keyword>
<proteinExistence type="inferred from homology"/>
<dbReference type="Proteomes" id="UP001500603">
    <property type="component" value="Unassembled WGS sequence"/>
</dbReference>
<name>A0ABP9KIQ3_9NOCA</name>
<keyword evidence="2 11" id="KW-1003">Cell membrane</keyword>
<evidence type="ECO:0000256" key="2">
    <source>
        <dbReference type="ARBA" id="ARBA00022475"/>
    </source>
</evidence>
<keyword evidence="4 11" id="KW-0812">Transmembrane</keyword>
<evidence type="ECO:0000256" key="3">
    <source>
        <dbReference type="ARBA" id="ARBA00022538"/>
    </source>
</evidence>
<evidence type="ECO:0000256" key="5">
    <source>
        <dbReference type="ARBA" id="ARBA00022741"/>
    </source>
</evidence>
<evidence type="ECO:0000256" key="12">
    <source>
        <dbReference type="SAM" id="MobiDB-lite"/>
    </source>
</evidence>
<evidence type="ECO:0000256" key="7">
    <source>
        <dbReference type="ARBA" id="ARBA00022958"/>
    </source>
</evidence>
<keyword evidence="14" id="KW-1185">Reference proteome</keyword>
<dbReference type="InterPro" id="IPR003820">
    <property type="entry name" value="KdpC"/>
</dbReference>
<feature type="region of interest" description="Disordered" evidence="12">
    <location>
        <begin position="83"/>
        <end position="111"/>
    </location>
</feature>
<keyword evidence="6 11" id="KW-0067">ATP-binding</keyword>
<protein>
    <recommendedName>
        <fullName evidence="11">Potassium-transporting ATPase KdpC subunit</fullName>
    </recommendedName>
    <alternativeName>
        <fullName evidence="11">ATP phosphohydrolase [potassium-transporting] C chain</fullName>
    </alternativeName>
    <alternativeName>
        <fullName evidence="11">Potassium-binding and translocating subunit C</fullName>
    </alternativeName>
    <alternativeName>
        <fullName evidence="11">Potassium-translocating ATPase C chain</fullName>
    </alternativeName>
</protein>
<evidence type="ECO:0000313" key="14">
    <source>
        <dbReference type="Proteomes" id="UP001500603"/>
    </source>
</evidence>
<comment type="caution">
    <text evidence="13">The sequence shown here is derived from an EMBL/GenBank/DDBJ whole genome shotgun (WGS) entry which is preliminary data.</text>
</comment>
<keyword evidence="7 11" id="KW-0630">Potassium</keyword>
<comment type="similarity">
    <text evidence="11">Belongs to the KdpC family.</text>
</comment>
<evidence type="ECO:0000256" key="1">
    <source>
        <dbReference type="ARBA" id="ARBA00022448"/>
    </source>
</evidence>
<evidence type="ECO:0000256" key="4">
    <source>
        <dbReference type="ARBA" id="ARBA00022692"/>
    </source>
</evidence>
<dbReference type="EMBL" id="BAABJM010000003">
    <property type="protein sequence ID" value="GAA5057503.1"/>
    <property type="molecule type" value="Genomic_DNA"/>
</dbReference>
<dbReference type="RefSeq" id="WP_345496676.1">
    <property type="nucleotide sequence ID" value="NZ_BAABJM010000003.1"/>
</dbReference>
<sequence>MRTPTWLRQHFAALRALLVLTAITGSAYPLTVLAVAQLPMLHDKADGSLAYSGDRIVGSSLIGQSYTDDTGAALPQYFQGRASSAGSDGYDPTASSASNLGPEDILDTPSRPSLLSTICARGKEIGEREGVDGRRPYCTDSGVGAVLSVIGPRESNGDIPRPERVVSVNEPCPRQSFLATYRGVAVECADPTADYRVGRLTPIVGDAPRTPAIPADAVTAGASGLDPHISPAYADLQVRRVALARNISEQAVRQLVDANTTTRTLGFLGEPHVNVLGINTALDREYPVRQAE</sequence>
<evidence type="ECO:0000256" key="9">
    <source>
        <dbReference type="ARBA" id="ARBA00023065"/>
    </source>
</evidence>
<gene>
    <name evidence="11" type="primary">kdpC</name>
    <name evidence="13" type="ORF">GCM10023318_35910</name>
</gene>
<evidence type="ECO:0000256" key="11">
    <source>
        <dbReference type="HAMAP-Rule" id="MF_00276"/>
    </source>
</evidence>
<comment type="subcellular location">
    <subcellularLocation>
        <location evidence="11">Cell membrane</location>
        <topology evidence="11">Single-pass membrane protein</topology>
    </subcellularLocation>
</comment>
<keyword evidence="9 11" id="KW-0406">Ion transport</keyword>
<dbReference type="HAMAP" id="MF_00276">
    <property type="entry name" value="KdpC"/>
    <property type="match status" value="1"/>
</dbReference>
<evidence type="ECO:0000256" key="8">
    <source>
        <dbReference type="ARBA" id="ARBA00022989"/>
    </source>
</evidence>
<keyword evidence="8 11" id="KW-1133">Transmembrane helix</keyword>
<evidence type="ECO:0000256" key="10">
    <source>
        <dbReference type="ARBA" id="ARBA00023136"/>
    </source>
</evidence>
<comment type="function">
    <text evidence="11">Part of the high-affinity ATP-driven potassium transport (or Kdp) system, which catalyzes the hydrolysis of ATP coupled with the electrogenic transport of potassium into the cytoplasm. This subunit acts as a catalytic chaperone that increases the ATP-binding affinity of the ATP-hydrolyzing subunit KdpB by the formation of a transient KdpB/KdpC/ATP ternary complex.</text>
</comment>
<dbReference type="PANTHER" id="PTHR30042">
    <property type="entry name" value="POTASSIUM-TRANSPORTING ATPASE C CHAIN"/>
    <property type="match status" value="1"/>
</dbReference>
<keyword evidence="1 11" id="KW-0813">Transport</keyword>
<dbReference type="PANTHER" id="PTHR30042:SF2">
    <property type="entry name" value="POTASSIUM-TRANSPORTING ATPASE KDPC SUBUNIT"/>
    <property type="match status" value="1"/>
</dbReference>
<dbReference type="Pfam" id="PF02669">
    <property type="entry name" value="KdpC"/>
    <property type="match status" value="2"/>
</dbReference>